<comment type="caution">
    <text evidence="2">The sequence shown here is derived from an EMBL/GenBank/DDBJ whole genome shotgun (WGS) entry which is preliminary data.</text>
</comment>
<feature type="chain" id="PRO_5022184714" evidence="1">
    <location>
        <begin position="29"/>
        <end position="416"/>
    </location>
</feature>
<dbReference type="Pfam" id="PF13433">
    <property type="entry name" value="Peripla_BP_5"/>
    <property type="match status" value="1"/>
</dbReference>
<gene>
    <name evidence="2" type="ORF">FB547_108114</name>
</gene>
<dbReference type="SUPFAM" id="SSF53822">
    <property type="entry name" value="Periplasmic binding protein-like I"/>
    <property type="match status" value="1"/>
</dbReference>
<evidence type="ECO:0000256" key="1">
    <source>
        <dbReference type="SAM" id="SignalP"/>
    </source>
</evidence>
<dbReference type="Proteomes" id="UP000319722">
    <property type="component" value="Unassembled WGS sequence"/>
</dbReference>
<evidence type="ECO:0000313" key="2">
    <source>
        <dbReference type="EMBL" id="TWD78059.1"/>
    </source>
</evidence>
<dbReference type="PANTHER" id="PTHR47628">
    <property type="match status" value="1"/>
</dbReference>
<dbReference type="InterPro" id="IPR017777">
    <property type="entry name" value="ABC_urea-bd_UrtA"/>
</dbReference>
<name>A0A561BGS1_9BURK</name>
<dbReference type="InterPro" id="IPR028082">
    <property type="entry name" value="Peripla_BP_I"/>
</dbReference>
<keyword evidence="1" id="KW-0732">Signal</keyword>
<dbReference type="EMBL" id="VIVL01000008">
    <property type="protein sequence ID" value="TWD78059.1"/>
    <property type="molecule type" value="Genomic_DNA"/>
</dbReference>
<feature type="signal peptide" evidence="1">
    <location>
        <begin position="1"/>
        <end position="28"/>
    </location>
</feature>
<evidence type="ECO:0000313" key="3">
    <source>
        <dbReference type="Proteomes" id="UP000319722"/>
    </source>
</evidence>
<dbReference type="RefSeq" id="WP_145745830.1">
    <property type="nucleotide sequence ID" value="NZ_VIVL01000008.1"/>
</dbReference>
<organism evidence="2 3">
    <name type="scientific">Variovorax beijingensis</name>
    <dbReference type="NCBI Taxonomy" id="2496117"/>
    <lineage>
        <taxon>Bacteria</taxon>
        <taxon>Pseudomonadati</taxon>
        <taxon>Pseudomonadota</taxon>
        <taxon>Betaproteobacteria</taxon>
        <taxon>Burkholderiales</taxon>
        <taxon>Comamonadaceae</taxon>
        <taxon>Variovorax</taxon>
    </lineage>
</organism>
<reference evidence="2 3" key="1">
    <citation type="submission" date="2019-06" db="EMBL/GenBank/DDBJ databases">
        <title>Sorghum-associated microbial communities from plants grown in Nebraska, USA.</title>
        <authorList>
            <person name="Schachtman D."/>
        </authorList>
    </citation>
    <scope>NUCLEOTIDE SEQUENCE [LARGE SCALE GENOMIC DNA]</scope>
    <source>
        <strain evidence="2 3">T529</strain>
    </source>
</reference>
<dbReference type="CDD" id="cd06355">
    <property type="entry name" value="PBP1_FmdD-like"/>
    <property type="match status" value="1"/>
</dbReference>
<dbReference type="Gene3D" id="3.40.50.2300">
    <property type="match status" value="2"/>
</dbReference>
<sequence>MKRRNFLSAVGSGVVAVSAGNLSQTALAATPSGSDPVKLGLLFSQSGAMANNESLLKDISLMTIDQINAKGGVMGRKVEGVVVDPASDWPMYAQMSKQLILSEKVAAIFGCWTSVSRKSVLPVVEAQDSLLFYPLHFEGEEQSKNVVYLNSPPSSSVLPAVEYLMTPQGGEAKRFFMLGSDYVWPRTINKMLKGYLKTKGVPNSAIREQYVPFSHSNFQSIVRDIKAFAAQPGGQAIVVLTVVGDSIPAMFKEAINQGIRATDIPILGLDVVDSDLEGLDTAPLTGHLSCWCYFQNIDTPANRQLKSDWASYVKAKQLKHRPDMVIDPMVSTVMGIQLWAQAATKAKSFEPAAVRKAMAGMTVADPAGYVAKMDATNQYLWRGTMIGSINAKQGFDILWKSKDIVAPVPYSPFVKA</sequence>
<protein>
    <submittedName>
        <fullName evidence="2">Urea transport system substrate-binding protein</fullName>
    </submittedName>
</protein>
<dbReference type="PANTHER" id="PTHR47628:SF1">
    <property type="entry name" value="ALIPHATIC AMIDASE EXPRESSION-REGULATING PROTEIN"/>
    <property type="match status" value="1"/>
</dbReference>
<dbReference type="OrthoDB" id="5288800at2"/>
<proteinExistence type="predicted"/>
<dbReference type="AlphaFoldDB" id="A0A561BGS1"/>
<accession>A0A561BGS1</accession>